<protein>
    <submittedName>
        <fullName evidence="3">Uncharacterized protein</fullName>
    </submittedName>
</protein>
<keyword evidence="2" id="KW-1133">Transmembrane helix</keyword>
<dbReference type="EMBL" id="AYSA01000379">
    <property type="protein sequence ID" value="ESZ92537.1"/>
    <property type="molecule type" value="Genomic_DNA"/>
</dbReference>
<dbReference type="OrthoDB" id="5231661at2759"/>
<dbReference type="AlphaFoldDB" id="W9C6Z5"/>
<name>W9C6Z5_SCLBF</name>
<comment type="caution">
    <text evidence="3">The sequence shown here is derived from an EMBL/GenBank/DDBJ whole genome shotgun (WGS) entry which is preliminary data.</text>
</comment>
<feature type="transmembrane region" description="Helical" evidence="2">
    <location>
        <begin position="74"/>
        <end position="94"/>
    </location>
</feature>
<evidence type="ECO:0000313" key="3">
    <source>
        <dbReference type="EMBL" id="ESZ92537.1"/>
    </source>
</evidence>
<feature type="region of interest" description="Disordered" evidence="1">
    <location>
        <begin position="107"/>
        <end position="127"/>
    </location>
</feature>
<organism evidence="3 4">
    <name type="scientific">Sclerotinia borealis (strain F-4128)</name>
    <dbReference type="NCBI Taxonomy" id="1432307"/>
    <lineage>
        <taxon>Eukaryota</taxon>
        <taxon>Fungi</taxon>
        <taxon>Dikarya</taxon>
        <taxon>Ascomycota</taxon>
        <taxon>Pezizomycotina</taxon>
        <taxon>Leotiomycetes</taxon>
        <taxon>Helotiales</taxon>
        <taxon>Sclerotiniaceae</taxon>
        <taxon>Sclerotinia</taxon>
    </lineage>
</organism>
<keyword evidence="2" id="KW-0472">Membrane</keyword>
<keyword evidence="2" id="KW-0812">Transmembrane</keyword>
<evidence type="ECO:0000256" key="2">
    <source>
        <dbReference type="SAM" id="Phobius"/>
    </source>
</evidence>
<evidence type="ECO:0000256" key="1">
    <source>
        <dbReference type="SAM" id="MobiDB-lite"/>
    </source>
</evidence>
<keyword evidence="4" id="KW-1185">Reference proteome</keyword>
<reference evidence="3 4" key="1">
    <citation type="journal article" date="2014" name="Genome Announc.">
        <title>Draft genome sequence of Sclerotinia borealis, a psychrophilic plant pathogenic fungus.</title>
        <authorList>
            <person name="Mardanov A.V."/>
            <person name="Beletsky A.V."/>
            <person name="Kadnikov V.V."/>
            <person name="Ignatov A.N."/>
            <person name="Ravin N.V."/>
        </authorList>
    </citation>
    <scope>NUCLEOTIDE SEQUENCE [LARGE SCALE GENOMIC DNA]</scope>
    <source>
        <strain evidence="4">F-4157</strain>
    </source>
</reference>
<proteinExistence type="predicted"/>
<gene>
    <name evidence="3" type="ORF">SBOR_7063</name>
</gene>
<feature type="region of interest" description="Disordered" evidence="1">
    <location>
        <begin position="26"/>
        <end position="58"/>
    </location>
</feature>
<accession>W9C6Z5</accession>
<dbReference type="HOGENOM" id="CLU_1834863_0_0_1"/>
<evidence type="ECO:0000313" key="4">
    <source>
        <dbReference type="Proteomes" id="UP000019487"/>
    </source>
</evidence>
<dbReference type="Proteomes" id="UP000019487">
    <property type="component" value="Unassembled WGS sequence"/>
</dbReference>
<sequence length="127" mass="14561">MYKALNKSRAFVPRTPSTSQITNTIHGHRLSTYEPRRSEPKWNLARGKPAKSDLKEPQNPSIGLNFKELGATRTVRWVVIVVISIASMMETMFWTKVLMRKLGWGKGNQREEMVGEEGEEEEKKGEE</sequence>